<keyword evidence="7" id="KW-1185">Reference proteome</keyword>
<dbReference type="PANTHER" id="PTHR45947">
    <property type="entry name" value="SULFOQUINOVOSYL TRANSFERASE SQD2"/>
    <property type="match status" value="1"/>
</dbReference>
<proteinExistence type="predicted"/>
<evidence type="ECO:0000256" key="2">
    <source>
        <dbReference type="ARBA" id="ARBA00022676"/>
    </source>
</evidence>
<sequence length="390" mass="42153">MRITYIHQHFKSPTEAGGTRSWEFARRLADDGHDVTMICGGRGKAKYTEAGFTVVQVASEYNNAMSVSARVRSFLSFGARATARAVATPADLVLATSTPLTVAIPGIIASTVRRKAFVFEVRDLWPDVPVELGVLRSGTVIRLARALEKVAYTRASRIIALSPSMADGVRARAPHSCVVTIPNGSDFALFDKASEDRDEFRKSTATSEQRMLVYAGSLGATYDVGWLVDLAAELQASDTIIVIIGEGAMSPRLRQRIDELRLDNIVLTGAIPKSDVADYVASADAVFSTLQDHPALLGNSLNKVFDAMAARRPILFNHEGWLAELASERGAGWILNRDVRVAGRQIVDILNDGEALARAGDASGTTGQEFFDRDTLYEHFHATLTAAVGG</sequence>
<dbReference type="GO" id="GO:0016758">
    <property type="term" value="F:hexosyltransferase activity"/>
    <property type="evidence" value="ECO:0007669"/>
    <property type="project" value="TreeGrafter"/>
</dbReference>
<gene>
    <name evidence="6" type="ORF">GB881_11275</name>
</gene>
<organism evidence="6 7">
    <name type="scientific">Georgenia subflava</name>
    <dbReference type="NCBI Taxonomy" id="1622177"/>
    <lineage>
        <taxon>Bacteria</taxon>
        <taxon>Bacillati</taxon>
        <taxon>Actinomycetota</taxon>
        <taxon>Actinomycetes</taxon>
        <taxon>Micrococcales</taxon>
        <taxon>Bogoriellaceae</taxon>
        <taxon>Georgenia</taxon>
    </lineage>
</organism>
<dbReference type="Pfam" id="PF00534">
    <property type="entry name" value="Glycos_transf_1"/>
    <property type="match status" value="1"/>
</dbReference>
<dbReference type="InterPro" id="IPR001296">
    <property type="entry name" value="Glyco_trans_1"/>
</dbReference>
<dbReference type="Gene3D" id="3.40.50.2000">
    <property type="entry name" value="Glycogen Phosphorylase B"/>
    <property type="match status" value="2"/>
</dbReference>
<dbReference type="InterPro" id="IPR050194">
    <property type="entry name" value="Glycosyltransferase_grp1"/>
</dbReference>
<dbReference type="EMBL" id="WHPC01000042">
    <property type="protein sequence ID" value="MPV37611.1"/>
    <property type="molecule type" value="Genomic_DNA"/>
</dbReference>
<name>A0A6N7EJK8_9MICO</name>
<keyword evidence="3 6" id="KW-0808">Transferase</keyword>
<accession>A0A6N7EJK8</accession>
<dbReference type="PANTHER" id="PTHR45947:SF3">
    <property type="entry name" value="SULFOQUINOVOSYL TRANSFERASE SQD2"/>
    <property type="match status" value="1"/>
</dbReference>
<evidence type="ECO:0000313" key="7">
    <source>
        <dbReference type="Proteomes" id="UP000437709"/>
    </source>
</evidence>
<evidence type="ECO:0000259" key="5">
    <source>
        <dbReference type="Pfam" id="PF13579"/>
    </source>
</evidence>
<dbReference type="SUPFAM" id="SSF53756">
    <property type="entry name" value="UDP-Glycosyltransferase/glycogen phosphorylase"/>
    <property type="match status" value="1"/>
</dbReference>
<evidence type="ECO:0000259" key="4">
    <source>
        <dbReference type="Pfam" id="PF00534"/>
    </source>
</evidence>
<keyword evidence="2" id="KW-0328">Glycosyltransferase</keyword>
<dbReference type="CDD" id="cd03794">
    <property type="entry name" value="GT4_WbuB-like"/>
    <property type="match status" value="1"/>
</dbReference>
<protein>
    <recommendedName>
        <fullName evidence="1">D-inositol 3-phosphate glycosyltransferase</fullName>
    </recommendedName>
</protein>
<feature type="domain" description="Glycosyl transferase family 1" evidence="4">
    <location>
        <begin position="197"/>
        <end position="361"/>
    </location>
</feature>
<comment type="caution">
    <text evidence="6">The sequence shown here is derived from an EMBL/GenBank/DDBJ whole genome shotgun (WGS) entry which is preliminary data.</text>
</comment>
<dbReference type="AlphaFoldDB" id="A0A6N7EJK8"/>
<dbReference type="InterPro" id="IPR028098">
    <property type="entry name" value="Glyco_trans_4-like_N"/>
</dbReference>
<feature type="domain" description="Glycosyltransferase subfamily 4-like N-terminal" evidence="5">
    <location>
        <begin position="18"/>
        <end position="184"/>
    </location>
</feature>
<dbReference type="RefSeq" id="WP_152196441.1">
    <property type="nucleotide sequence ID" value="NZ_VUKD01000005.1"/>
</dbReference>
<dbReference type="Pfam" id="PF13579">
    <property type="entry name" value="Glyco_trans_4_4"/>
    <property type="match status" value="1"/>
</dbReference>
<reference evidence="6 7" key="1">
    <citation type="submission" date="2019-10" db="EMBL/GenBank/DDBJ databases">
        <title>Georgenia wutianyii sp. nov. and Georgenia yuyongxinii sp. nov. isolated from plateau pika (Ochotona curzoniae) in the Qinghai-Tibet plateau of China.</title>
        <authorList>
            <person name="Tian Z."/>
        </authorList>
    </citation>
    <scope>NUCLEOTIDE SEQUENCE [LARGE SCALE GENOMIC DNA]</scope>
    <source>
        <strain evidence="6 7">JCM 19765</strain>
    </source>
</reference>
<dbReference type="Proteomes" id="UP000437709">
    <property type="component" value="Unassembled WGS sequence"/>
</dbReference>
<evidence type="ECO:0000256" key="1">
    <source>
        <dbReference type="ARBA" id="ARBA00021292"/>
    </source>
</evidence>
<evidence type="ECO:0000256" key="3">
    <source>
        <dbReference type="ARBA" id="ARBA00022679"/>
    </source>
</evidence>
<evidence type="ECO:0000313" key="6">
    <source>
        <dbReference type="EMBL" id="MPV37611.1"/>
    </source>
</evidence>
<dbReference type="OrthoDB" id="3180470at2"/>
<dbReference type="GO" id="GO:1901137">
    <property type="term" value="P:carbohydrate derivative biosynthetic process"/>
    <property type="evidence" value="ECO:0007669"/>
    <property type="project" value="UniProtKB-ARBA"/>
</dbReference>